<organism evidence="2 3">
    <name type="scientific">Keguizhuia sedimenti</name>
    <dbReference type="NCBI Taxonomy" id="3064264"/>
    <lineage>
        <taxon>Bacteria</taxon>
        <taxon>Pseudomonadati</taxon>
        <taxon>Pseudomonadota</taxon>
        <taxon>Betaproteobacteria</taxon>
        <taxon>Burkholderiales</taxon>
        <taxon>Oxalobacteraceae</taxon>
        <taxon>Keguizhuia</taxon>
    </lineage>
</organism>
<feature type="signal peptide" evidence="1">
    <location>
        <begin position="1"/>
        <end position="19"/>
    </location>
</feature>
<dbReference type="Proteomes" id="UP001225596">
    <property type="component" value="Unassembled WGS sequence"/>
</dbReference>
<accession>A0ABU1BT74</accession>
<feature type="chain" id="PRO_5047493657" evidence="1">
    <location>
        <begin position="20"/>
        <end position="132"/>
    </location>
</feature>
<evidence type="ECO:0000313" key="2">
    <source>
        <dbReference type="EMBL" id="MDQ9171601.1"/>
    </source>
</evidence>
<dbReference type="EMBL" id="JAUYVH010000010">
    <property type="protein sequence ID" value="MDQ9171601.1"/>
    <property type="molecule type" value="Genomic_DNA"/>
</dbReference>
<name>A0ABU1BT74_9BURK</name>
<dbReference type="RefSeq" id="WP_338437534.1">
    <property type="nucleotide sequence ID" value="NZ_JAUYVH010000010.1"/>
</dbReference>
<protein>
    <submittedName>
        <fullName evidence="2">Uncharacterized protein</fullName>
    </submittedName>
</protein>
<gene>
    <name evidence="2" type="ORF">Q8A64_14395</name>
</gene>
<evidence type="ECO:0000256" key="1">
    <source>
        <dbReference type="SAM" id="SignalP"/>
    </source>
</evidence>
<proteinExistence type="predicted"/>
<comment type="caution">
    <text evidence="2">The sequence shown here is derived from an EMBL/GenBank/DDBJ whole genome shotgun (WGS) entry which is preliminary data.</text>
</comment>
<keyword evidence="1" id="KW-0732">Signal</keyword>
<sequence length="132" mass="14335">MSGLIRLLVLLTAFTCSFAANSAAPLPAQSSSESGVTIKATPKNLQGSIWEFELVLDTHSQDLSDDLVKNVTLLKSDGSQVRPVGWQGDPPGGHHRKGVLRFDAITPVPAILEMRITRPGEAKPRTYRWTLS</sequence>
<reference evidence="2 3" key="1">
    <citation type="submission" date="2023-08" db="EMBL/GenBank/DDBJ databases">
        <title>Oxalobacteraceae gen .nov., isolated from river sludge outside the plant.</title>
        <authorList>
            <person name="Zhao S.Y."/>
        </authorList>
    </citation>
    <scope>NUCLEOTIDE SEQUENCE [LARGE SCALE GENOMIC DNA]</scope>
    <source>
        <strain evidence="2 3">R-40</strain>
    </source>
</reference>
<keyword evidence="3" id="KW-1185">Reference proteome</keyword>
<evidence type="ECO:0000313" key="3">
    <source>
        <dbReference type="Proteomes" id="UP001225596"/>
    </source>
</evidence>